<evidence type="ECO:0000313" key="1">
    <source>
        <dbReference type="EMBL" id="MBU3077151.1"/>
    </source>
</evidence>
<dbReference type="EMBL" id="JAHKRT010000002">
    <property type="protein sequence ID" value="MBU3077151.1"/>
    <property type="molecule type" value="Genomic_DNA"/>
</dbReference>
<dbReference type="Proteomes" id="UP000776276">
    <property type="component" value="Unassembled WGS sequence"/>
</dbReference>
<evidence type="ECO:0000313" key="2">
    <source>
        <dbReference type="Proteomes" id="UP000776276"/>
    </source>
</evidence>
<gene>
    <name evidence="1" type="ORF">KOF26_04660</name>
</gene>
<organism evidence="1 2">
    <name type="scientific">Sphingomonas quercus</name>
    <dbReference type="NCBI Taxonomy" id="2842451"/>
    <lineage>
        <taxon>Bacteria</taxon>
        <taxon>Pseudomonadati</taxon>
        <taxon>Pseudomonadota</taxon>
        <taxon>Alphaproteobacteria</taxon>
        <taxon>Sphingomonadales</taxon>
        <taxon>Sphingomonadaceae</taxon>
        <taxon>Sphingomonas</taxon>
    </lineage>
</organism>
<proteinExistence type="predicted"/>
<dbReference type="RefSeq" id="WP_216320864.1">
    <property type="nucleotide sequence ID" value="NZ_JAHKRT010000002.1"/>
</dbReference>
<protein>
    <submittedName>
        <fullName evidence="1">Capsular biosynthesis protein</fullName>
    </submittedName>
</protein>
<sequence length="426" mass="47597">MKHRPIDRRVFLFLQGPPGPFFARLGAALAGAGHRVHRINFNGGDRFSWPGRATNYRGTAEEWPRFFEEFTTRHGVTDLVLFGDCRPLHRAAHGLATINRLSIHVFEEGYIRPDWVTLEADGVNGHSTLSRDPEWYLQAARALPPIRPQAPIAASFARRAREAYDYYQACVLERGYFPHYRSHRPNSAIGEGFGWLIRLATRKRARERSQRIIADLAGQPYFVFPLQLDSDHQIRVHSPFGNMRVAIDYVVASFSRRAPADAILVLKEHPLDNGLINWRRYALQRAAHHGVAQRVVYIEDGDIESLVSGARGLVTINSTTGTLALAAGMPTAVLGQAVYDIAGITHQGPLDTFWANPRRPDPRLWDAFCRVLLDRCLIRGGFLSDEGLDLLVENAAARLTTKRADEVVELPLRISAPAAAPQPVAS</sequence>
<dbReference type="Pfam" id="PF05159">
    <property type="entry name" value="Capsule_synth"/>
    <property type="match status" value="1"/>
</dbReference>
<keyword evidence="2" id="KW-1185">Reference proteome</keyword>
<dbReference type="CDD" id="cd16441">
    <property type="entry name" value="beta_Kdo_transferase_KpsS"/>
    <property type="match status" value="1"/>
</dbReference>
<reference evidence="1 2" key="1">
    <citation type="submission" date="2021-06" db="EMBL/GenBank/DDBJ databases">
        <title>Sphingomonas sp. XMGL2, whole genome shotgun sequencing project.</title>
        <authorList>
            <person name="Zhao G."/>
            <person name="Shen L."/>
        </authorList>
    </citation>
    <scope>NUCLEOTIDE SEQUENCE [LARGE SCALE GENOMIC DNA]</scope>
    <source>
        <strain evidence="1 2">XMGL2</strain>
    </source>
</reference>
<comment type="caution">
    <text evidence="1">The sequence shown here is derived from an EMBL/GenBank/DDBJ whole genome shotgun (WGS) entry which is preliminary data.</text>
</comment>
<accession>A0ABS6BI84</accession>
<name>A0ABS6BI84_9SPHN</name>
<dbReference type="InterPro" id="IPR007833">
    <property type="entry name" value="Capsule_polysaccharide_synth"/>
</dbReference>